<evidence type="ECO:0000256" key="2">
    <source>
        <dbReference type="ARBA" id="ARBA00007639"/>
    </source>
</evidence>
<keyword evidence="3" id="KW-0732">Signal</keyword>
<proteinExistence type="inferred from homology"/>
<dbReference type="InterPro" id="IPR025997">
    <property type="entry name" value="SBP_2_dom"/>
</dbReference>
<keyword evidence="7" id="KW-1185">Reference proteome</keyword>
<feature type="region of interest" description="Disordered" evidence="4">
    <location>
        <begin position="31"/>
        <end position="55"/>
    </location>
</feature>
<name>A0ABU3NJZ6_9CHLR</name>
<dbReference type="InterPro" id="IPR028082">
    <property type="entry name" value="Peripla_BP_I"/>
</dbReference>
<evidence type="ECO:0000256" key="4">
    <source>
        <dbReference type="SAM" id="MobiDB-lite"/>
    </source>
</evidence>
<dbReference type="PANTHER" id="PTHR46847:SF1">
    <property type="entry name" value="D-ALLOSE-BINDING PERIPLASMIC PROTEIN-RELATED"/>
    <property type="match status" value="1"/>
</dbReference>
<evidence type="ECO:0000256" key="3">
    <source>
        <dbReference type="ARBA" id="ARBA00022729"/>
    </source>
</evidence>
<dbReference type="RefSeq" id="WP_315623829.1">
    <property type="nucleotide sequence ID" value="NZ_JAUHMF010000001.1"/>
</dbReference>
<dbReference type="SUPFAM" id="SSF53822">
    <property type="entry name" value="Periplasmic binding protein-like I"/>
    <property type="match status" value="2"/>
</dbReference>
<feature type="domain" description="Periplasmic binding protein" evidence="5">
    <location>
        <begin position="59"/>
        <end position="319"/>
    </location>
</feature>
<evidence type="ECO:0000256" key="1">
    <source>
        <dbReference type="ARBA" id="ARBA00004196"/>
    </source>
</evidence>
<reference evidence="6 7" key="1">
    <citation type="submission" date="2023-07" db="EMBL/GenBank/DDBJ databases">
        <title>Novel species of Thermanaerothrix with wide hydrolytic capabilities.</title>
        <authorList>
            <person name="Zayulina K.S."/>
            <person name="Podosokorskaya O.A."/>
            <person name="Elcheninov A.G."/>
        </authorList>
    </citation>
    <scope>NUCLEOTIDE SEQUENCE [LARGE SCALE GENOMIC DNA]</scope>
    <source>
        <strain evidence="6 7">4228-RoL</strain>
    </source>
</reference>
<accession>A0ABU3NJZ6</accession>
<comment type="similarity">
    <text evidence="2">Belongs to the bacterial solute-binding protein 2 family.</text>
</comment>
<dbReference type="Proteomes" id="UP001254165">
    <property type="component" value="Unassembled WGS sequence"/>
</dbReference>
<sequence>MSERKYRPLIWLASLLVILAMVLTACGGQPTAAPTQPAGEQPATQPPSGGAQPTKKFTIGVSNPFVGSEWRSQMIKDLQEVNAEYMAQGLTNELIIESYDTDVQGQIQQIRNLMNKGVDAIIVNPSDAAGLNAVLQEAIDAGILVVSVDQEVSAKGAINVAIDQAEWARISARWLVEKLGGKGNVVMINGITGHPANEARVKAATEVFQQAGINILNSVEGKWDQATGQQKMADMLAAYPNIDGVWAQDGVALGALRAVQAANPAKWPVMVGEARAGYLQAWKEVLQTKPDFESIGVINPPGQCATGLRVAVKLLQGKKLRSDILKGAAGNTIYVPIPGIVTKRNFDTIYETVKDKSDWYTLDSILSDAEVDAFFEGAPAPKKFTIGISNPFVGSEWRSQMIKDFQEVNAEYMAQGLTNELIIESYDTDVQGQIQQIRNLMNKGVDAIIVNPSDAAGLNAVLQEAIDAGILVVSVDQEVSAKGAINVAIDQAEWARISARWLVEKLGGKGNVVMINGITGHPANEARVKAATEVFQQAGINILNSVEGKWDQATGQQKMADMLAAYPNIDGVWAQDGVALGALRAVQAANPAKWPVMVGEARAGYLQAWKEVLQTKPDFESIGVINPPGQCATGLRVAVKLLQGKQLKDGILKGAAGNTLYVPIPGVVTKDNFETYYEMVKDKTDWYTLDSVMNDLEVSAFFK</sequence>
<comment type="caution">
    <text evidence="6">The sequence shown here is derived from an EMBL/GenBank/DDBJ whole genome shotgun (WGS) entry which is preliminary data.</text>
</comment>
<evidence type="ECO:0000259" key="5">
    <source>
        <dbReference type="Pfam" id="PF13407"/>
    </source>
</evidence>
<evidence type="ECO:0000313" key="7">
    <source>
        <dbReference type="Proteomes" id="UP001254165"/>
    </source>
</evidence>
<protein>
    <submittedName>
        <fullName evidence="6">ABC transporter substrate-binding protein</fullName>
    </submittedName>
</protein>
<gene>
    <name evidence="6" type="ORF">QYE77_02790</name>
</gene>
<feature type="domain" description="Periplasmic binding protein" evidence="5">
    <location>
        <begin position="386"/>
        <end position="646"/>
    </location>
</feature>
<evidence type="ECO:0000313" key="6">
    <source>
        <dbReference type="EMBL" id="MDT8897179.1"/>
    </source>
</evidence>
<dbReference type="Gene3D" id="3.40.50.2300">
    <property type="match status" value="4"/>
</dbReference>
<dbReference type="Pfam" id="PF13407">
    <property type="entry name" value="Peripla_BP_4"/>
    <property type="match status" value="2"/>
</dbReference>
<organism evidence="6 7">
    <name type="scientific">Thermanaerothrix solaris</name>
    <dbReference type="NCBI Taxonomy" id="3058434"/>
    <lineage>
        <taxon>Bacteria</taxon>
        <taxon>Bacillati</taxon>
        <taxon>Chloroflexota</taxon>
        <taxon>Anaerolineae</taxon>
        <taxon>Anaerolineales</taxon>
        <taxon>Anaerolineaceae</taxon>
        <taxon>Thermanaerothrix</taxon>
    </lineage>
</organism>
<dbReference type="PROSITE" id="PS51257">
    <property type="entry name" value="PROKAR_LIPOPROTEIN"/>
    <property type="match status" value="1"/>
</dbReference>
<dbReference type="CDD" id="cd19999">
    <property type="entry name" value="PBP1_ABC_sugar_binding-like"/>
    <property type="match status" value="2"/>
</dbReference>
<comment type="subcellular location">
    <subcellularLocation>
        <location evidence="1">Cell envelope</location>
    </subcellularLocation>
</comment>
<dbReference type="PANTHER" id="PTHR46847">
    <property type="entry name" value="D-ALLOSE-BINDING PERIPLASMIC PROTEIN-RELATED"/>
    <property type="match status" value="1"/>
</dbReference>
<dbReference type="EMBL" id="JAUHMF010000001">
    <property type="protein sequence ID" value="MDT8897179.1"/>
    <property type="molecule type" value="Genomic_DNA"/>
</dbReference>